<feature type="coiled-coil region" evidence="2">
    <location>
        <begin position="111"/>
        <end position="162"/>
    </location>
</feature>
<dbReference type="NCBIfam" id="TIGR01730">
    <property type="entry name" value="RND_mfp"/>
    <property type="match status" value="1"/>
</dbReference>
<reference evidence="6 7" key="1">
    <citation type="submission" date="2024-09" db="EMBL/GenBank/DDBJ databases">
        <authorList>
            <person name="Sun Q."/>
            <person name="Mori K."/>
        </authorList>
    </citation>
    <scope>NUCLEOTIDE SEQUENCE [LARGE SCALE GENOMIC DNA]</scope>
    <source>
        <strain evidence="6 7">CECT 9424</strain>
    </source>
</reference>
<keyword evidence="2" id="KW-0175">Coiled coil</keyword>
<dbReference type="InterPro" id="IPR006143">
    <property type="entry name" value="RND_pump_MFP"/>
</dbReference>
<dbReference type="InterPro" id="IPR058637">
    <property type="entry name" value="YknX-like_C"/>
</dbReference>
<protein>
    <submittedName>
        <fullName evidence="6">Efflux RND transporter periplasmic adaptor subunit</fullName>
    </submittedName>
</protein>
<evidence type="ECO:0000259" key="5">
    <source>
        <dbReference type="Pfam" id="PF25989"/>
    </source>
</evidence>
<name>A0ABV5HZY4_9RHOB</name>
<dbReference type="InterPro" id="IPR058625">
    <property type="entry name" value="MdtA-like_BSH"/>
</dbReference>
<feature type="domain" description="CusB-like beta-barrel" evidence="4">
    <location>
        <begin position="204"/>
        <end position="275"/>
    </location>
</feature>
<dbReference type="Gene3D" id="2.40.30.170">
    <property type="match status" value="1"/>
</dbReference>
<dbReference type="Gene3D" id="2.40.50.100">
    <property type="match status" value="1"/>
</dbReference>
<dbReference type="PANTHER" id="PTHR30469">
    <property type="entry name" value="MULTIDRUG RESISTANCE PROTEIN MDTA"/>
    <property type="match status" value="1"/>
</dbReference>
<dbReference type="Pfam" id="PF25917">
    <property type="entry name" value="BSH_RND"/>
    <property type="match status" value="1"/>
</dbReference>
<dbReference type="PANTHER" id="PTHR30469:SF11">
    <property type="entry name" value="BLL4320 PROTEIN"/>
    <property type="match status" value="1"/>
</dbReference>
<dbReference type="Gene3D" id="1.10.287.470">
    <property type="entry name" value="Helix hairpin bin"/>
    <property type="match status" value="1"/>
</dbReference>
<sequence>MSIFRQLVVLALLGGLAYGGYGYWRTTQEAGAGAEPGGGGPRPATVELATAQTRVMQRTVEAVGTTRARRSVEIVPETDGRLVALNIAPGTNVAKGEVLARLDDAIQRADLTEAEAVLEEQANALDRLRQLRATNAVSLASVEEAVARVAEAQARVERARRRLDDRVITAPFNGVVGLTGYDVGARVTEGELLARLDDLSEVEVEFGLPETVFAQVAQGQTLIARAAAFPDRRFEGTISEVDSRIDPVSRSFLTRALIPNPDRALPAGMFLSLTLVLDEAERIVVPEEAIVFQAAQTYVFVAEDGTARRRAVETGQRRDGVIAVTSGLSLGDEVVVRGLQQVRDGAPLNVLARDRDATAAGSADADGAPT</sequence>
<accession>A0ABV5HZY4</accession>
<evidence type="ECO:0000256" key="1">
    <source>
        <dbReference type="ARBA" id="ARBA00009477"/>
    </source>
</evidence>
<comment type="caution">
    <text evidence="6">The sequence shown here is derived from an EMBL/GenBank/DDBJ whole genome shotgun (WGS) entry which is preliminary data.</text>
</comment>
<feature type="domain" description="YknX-like C-terminal permuted SH3-like" evidence="5">
    <location>
        <begin position="283"/>
        <end position="349"/>
    </location>
</feature>
<dbReference type="Proteomes" id="UP001589670">
    <property type="component" value="Unassembled WGS sequence"/>
</dbReference>
<dbReference type="Pfam" id="PF25989">
    <property type="entry name" value="YknX_C"/>
    <property type="match status" value="1"/>
</dbReference>
<evidence type="ECO:0000313" key="6">
    <source>
        <dbReference type="EMBL" id="MFB9149396.1"/>
    </source>
</evidence>
<dbReference type="Gene3D" id="2.40.420.20">
    <property type="match status" value="1"/>
</dbReference>
<feature type="domain" description="Multidrug resistance protein MdtA-like barrel-sandwich hybrid" evidence="3">
    <location>
        <begin position="70"/>
        <end position="191"/>
    </location>
</feature>
<dbReference type="Pfam" id="PF25954">
    <property type="entry name" value="Beta-barrel_RND_2"/>
    <property type="match status" value="1"/>
</dbReference>
<evidence type="ECO:0000259" key="4">
    <source>
        <dbReference type="Pfam" id="PF25954"/>
    </source>
</evidence>
<evidence type="ECO:0000313" key="7">
    <source>
        <dbReference type="Proteomes" id="UP001589670"/>
    </source>
</evidence>
<organism evidence="6 7">
    <name type="scientific">Roseovarius ramblicola</name>
    <dbReference type="NCBI Taxonomy" id="2022336"/>
    <lineage>
        <taxon>Bacteria</taxon>
        <taxon>Pseudomonadati</taxon>
        <taxon>Pseudomonadota</taxon>
        <taxon>Alphaproteobacteria</taxon>
        <taxon>Rhodobacterales</taxon>
        <taxon>Roseobacteraceae</taxon>
        <taxon>Roseovarius</taxon>
    </lineage>
</organism>
<evidence type="ECO:0000256" key="2">
    <source>
        <dbReference type="SAM" id="Coils"/>
    </source>
</evidence>
<dbReference type="EMBL" id="JBHMEC010000010">
    <property type="protein sequence ID" value="MFB9149396.1"/>
    <property type="molecule type" value="Genomic_DNA"/>
</dbReference>
<evidence type="ECO:0000259" key="3">
    <source>
        <dbReference type="Pfam" id="PF25917"/>
    </source>
</evidence>
<keyword evidence="7" id="KW-1185">Reference proteome</keyword>
<comment type="similarity">
    <text evidence="1">Belongs to the membrane fusion protein (MFP) (TC 8.A.1) family.</text>
</comment>
<dbReference type="SUPFAM" id="SSF111369">
    <property type="entry name" value="HlyD-like secretion proteins"/>
    <property type="match status" value="1"/>
</dbReference>
<dbReference type="RefSeq" id="WP_377068270.1">
    <property type="nucleotide sequence ID" value="NZ_JBHMEC010000010.1"/>
</dbReference>
<proteinExistence type="inferred from homology"/>
<gene>
    <name evidence="6" type="ORF">ACFFU4_06475</name>
</gene>
<dbReference type="InterPro" id="IPR058792">
    <property type="entry name" value="Beta-barrel_RND_2"/>
</dbReference>